<dbReference type="EMBL" id="CAJNOJ010000293">
    <property type="protein sequence ID" value="CAF1376010.1"/>
    <property type="molecule type" value="Genomic_DNA"/>
</dbReference>
<evidence type="ECO:0000313" key="4">
    <source>
        <dbReference type="Proteomes" id="UP000663828"/>
    </source>
</evidence>
<dbReference type="GO" id="GO:0003723">
    <property type="term" value="F:RNA binding"/>
    <property type="evidence" value="ECO:0007669"/>
    <property type="project" value="InterPro"/>
</dbReference>
<evidence type="ECO:0000259" key="1">
    <source>
        <dbReference type="PROSITE" id="PS51309"/>
    </source>
</evidence>
<proteinExistence type="predicted"/>
<organism evidence="2 5">
    <name type="scientific">Adineta ricciae</name>
    <name type="common">Rotifer</name>
    <dbReference type="NCBI Taxonomy" id="249248"/>
    <lineage>
        <taxon>Eukaryota</taxon>
        <taxon>Metazoa</taxon>
        <taxon>Spiralia</taxon>
        <taxon>Gnathifera</taxon>
        <taxon>Rotifera</taxon>
        <taxon>Eurotatoria</taxon>
        <taxon>Bdelloidea</taxon>
        <taxon>Adinetida</taxon>
        <taxon>Adinetidae</taxon>
        <taxon>Adineta</taxon>
    </lineage>
</organism>
<feature type="domain" description="PABC" evidence="1">
    <location>
        <begin position="1"/>
        <end position="80"/>
    </location>
</feature>
<dbReference type="EMBL" id="CAJNOR010005500">
    <property type="protein sequence ID" value="CAF1564958.1"/>
    <property type="molecule type" value="Genomic_DNA"/>
</dbReference>
<dbReference type="InterPro" id="IPR036053">
    <property type="entry name" value="PABP-dom"/>
</dbReference>
<accession>A0A815J0M5</accession>
<sequence>MSSLASELASISSPEQQKEFLGNKLFPLVLERVKHPDITSKVTGELLELDNDELCRLIDSQDALSAKIDEVKAEIEACEPLSFPK</sequence>
<dbReference type="SMART" id="SM00517">
    <property type="entry name" value="PolyA"/>
    <property type="match status" value="1"/>
</dbReference>
<dbReference type="OrthoDB" id="19742at2759"/>
<reference evidence="2" key="1">
    <citation type="submission" date="2021-02" db="EMBL/GenBank/DDBJ databases">
        <authorList>
            <person name="Nowell W R."/>
        </authorList>
    </citation>
    <scope>NUCLEOTIDE SEQUENCE</scope>
</reference>
<dbReference type="Pfam" id="PF00658">
    <property type="entry name" value="MLLE"/>
    <property type="match status" value="1"/>
</dbReference>
<evidence type="ECO:0000313" key="5">
    <source>
        <dbReference type="Proteomes" id="UP000663852"/>
    </source>
</evidence>
<dbReference type="Gene3D" id="1.10.1900.10">
    <property type="entry name" value="c-terminal domain of poly(a) binding protein"/>
    <property type="match status" value="1"/>
</dbReference>
<dbReference type="SUPFAM" id="SSF63570">
    <property type="entry name" value="PABC (PABP) domain"/>
    <property type="match status" value="1"/>
</dbReference>
<gene>
    <name evidence="2" type="ORF">EDS130_LOCUS34650</name>
    <name evidence="3" type="ORF">XAT740_LOCUS43949</name>
</gene>
<evidence type="ECO:0000313" key="3">
    <source>
        <dbReference type="EMBL" id="CAF1564958.1"/>
    </source>
</evidence>
<keyword evidence="4" id="KW-1185">Reference proteome</keyword>
<dbReference type="InterPro" id="IPR002004">
    <property type="entry name" value="PABP_HYD_C"/>
</dbReference>
<name>A0A815J0M5_ADIRI</name>
<dbReference type="Proteomes" id="UP000663852">
    <property type="component" value="Unassembled WGS sequence"/>
</dbReference>
<dbReference type="PROSITE" id="PS51309">
    <property type="entry name" value="PABC"/>
    <property type="match status" value="1"/>
</dbReference>
<comment type="caution">
    <text evidence="2">The sequence shown here is derived from an EMBL/GenBank/DDBJ whole genome shotgun (WGS) entry which is preliminary data.</text>
</comment>
<evidence type="ECO:0000313" key="2">
    <source>
        <dbReference type="EMBL" id="CAF1376010.1"/>
    </source>
</evidence>
<dbReference type="AlphaFoldDB" id="A0A815J0M5"/>
<protein>
    <recommendedName>
        <fullName evidence="1">PABC domain-containing protein</fullName>
    </recommendedName>
</protein>
<dbReference type="Proteomes" id="UP000663828">
    <property type="component" value="Unassembled WGS sequence"/>
</dbReference>